<sequence length="96" mass="10942">MSNTTNTSEGFLEDISERLAYLNREMALSDEVTNRESAIEKGIEIGHEKGLAEGQLKTRIEMIYAMIADGLDDERISRITKEPLEEVTRIRKEVKN</sequence>
<dbReference type="AlphaFoldDB" id="A0A662ZDB7"/>
<accession>A0A662ZDB7</accession>
<evidence type="ECO:0008006" key="3">
    <source>
        <dbReference type="Google" id="ProtNLM"/>
    </source>
</evidence>
<organism evidence="1 2">
    <name type="scientific">Succinivibrio dextrinosolvens</name>
    <dbReference type="NCBI Taxonomy" id="83771"/>
    <lineage>
        <taxon>Bacteria</taxon>
        <taxon>Pseudomonadati</taxon>
        <taxon>Pseudomonadota</taxon>
        <taxon>Gammaproteobacteria</taxon>
        <taxon>Aeromonadales</taxon>
        <taxon>Succinivibrionaceae</taxon>
        <taxon>Succinivibrio</taxon>
    </lineage>
</organism>
<dbReference type="EMBL" id="FOSF01000052">
    <property type="protein sequence ID" value="SFK30599.1"/>
    <property type="molecule type" value="Genomic_DNA"/>
</dbReference>
<proteinExistence type="predicted"/>
<dbReference type="OrthoDB" id="7138896at2"/>
<dbReference type="RefSeq" id="WP_074841317.1">
    <property type="nucleotide sequence ID" value="NZ_CP047056.1"/>
</dbReference>
<protein>
    <recommendedName>
        <fullName evidence="3">Transposase, YhgA-like</fullName>
    </recommendedName>
</protein>
<gene>
    <name evidence="1" type="ORF">SAMN04487865_10526</name>
</gene>
<keyword evidence="2" id="KW-1185">Reference proteome</keyword>
<reference evidence="1 2" key="1">
    <citation type="submission" date="2016-10" db="EMBL/GenBank/DDBJ databases">
        <authorList>
            <person name="Varghese N."/>
            <person name="Submissions S."/>
        </authorList>
    </citation>
    <scope>NUCLEOTIDE SEQUENCE [LARGE SCALE GENOMIC DNA]</scope>
    <source>
        <strain evidence="1 2">22B</strain>
    </source>
</reference>
<dbReference type="Proteomes" id="UP000243374">
    <property type="component" value="Unassembled WGS sequence"/>
</dbReference>
<evidence type="ECO:0000313" key="1">
    <source>
        <dbReference type="EMBL" id="SFK30599.1"/>
    </source>
</evidence>
<evidence type="ECO:0000313" key="2">
    <source>
        <dbReference type="Proteomes" id="UP000243374"/>
    </source>
</evidence>
<name>A0A662ZDB7_9GAMM</name>